<evidence type="ECO:0000313" key="2">
    <source>
        <dbReference type="Proteomes" id="UP000031197"/>
    </source>
</evidence>
<name>A0A0B3XRH8_9ALTE</name>
<proteinExistence type="predicted"/>
<evidence type="ECO:0008006" key="3">
    <source>
        <dbReference type="Google" id="ProtNLM"/>
    </source>
</evidence>
<protein>
    <recommendedName>
        <fullName evidence="3">STAS/SEC14 domain-containing protein</fullName>
    </recommendedName>
</protein>
<reference evidence="1 2" key="1">
    <citation type="submission" date="2014-12" db="EMBL/GenBank/DDBJ databases">
        <title>Genome sequencing of Alteromonas marina AD001.</title>
        <authorList>
            <person name="Adrian T.G.S."/>
            <person name="Chan K.G."/>
        </authorList>
    </citation>
    <scope>NUCLEOTIDE SEQUENCE [LARGE SCALE GENOMIC DNA]</scope>
    <source>
        <strain evidence="1 2">AD001</strain>
    </source>
</reference>
<dbReference type="Proteomes" id="UP000031197">
    <property type="component" value="Unassembled WGS sequence"/>
</dbReference>
<dbReference type="EMBL" id="JWLW01000023">
    <property type="protein sequence ID" value="KHT50766.1"/>
    <property type="molecule type" value="Genomic_DNA"/>
</dbReference>
<accession>A0A0B3XRH8</accession>
<evidence type="ECO:0000313" key="1">
    <source>
        <dbReference type="EMBL" id="KHT50766.1"/>
    </source>
</evidence>
<dbReference type="OrthoDB" id="6226327at2"/>
<comment type="caution">
    <text evidence="1">The sequence shown here is derived from an EMBL/GenBank/DDBJ whole genome shotgun (WGS) entry which is preliminary data.</text>
</comment>
<dbReference type="AlphaFoldDB" id="A0A0B3XRH8"/>
<organism evidence="1 2">
    <name type="scientific">Alteromonas marina</name>
    <dbReference type="NCBI Taxonomy" id="203795"/>
    <lineage>
        <taxon>Bacteria</taxon>
        <taxon>Pseudomonadati</taxon>
        <taxon>Pseudomonadota</taxon>
        <taxon>Gammaproteobacteria</taxon>
        <taxon>Alteromonadales</taxon>
        <taxon>Alteromonadaceae</taxon>
        <taxon>Alteromonas/Salinimonas group</taxon>
        <taxon>Alteromonas</taxon>
    </lineage>
</organism>
<dbReference type="RefSeq" id="WP_039221651.1">
    <property type="nucleotide sequence ID" value="NZ_JWLW01000023.1"/>
</dbReference>
<sequence>MRYAHGEFIVTRCGDAVVTQAYGPWNNECVKSFANEYRINAEALFGKVWCNIVCVTGESLLIPDAELQLRERTAAMQPLGLTHIAVVLGDSTAKATTKAQLKRTYKGLNIEFTFVELIENAVEWLVGHGFNIDLESISLHVEKVASK</sequence>
<keyword evidence="2" id="KW-1185">Reference proteome</keyword>
<gene>
    <name evidence="1" type="ORF">RJ41_13385</name>
</gene>